<dbReference type="InterPro" id="IPR032635">
    <property type="entry name" value="Anti_2"/>
</dbReference>
<dbReference type="Pfam" id="PF16998">
    <property type="entry name" value="17kDa_Anti_2"/>
    <property type="match status" value="1"/>
</dbReference>
<dbReference type="PIRSF" id="PIRSF002721">
    <property type="entry name" value="Surface_antigen_Rickettsia"/>
    <property type="match status" value="1"/>
</dbReference>
<gene>
    <name evidence="2" type="ORF">GJ689_03070</name>
</gene>
<comment type="caution">
    <text evidence="2">The sequence shown here is derived from an EMBL/GenBank/DDBJ whole genome shotgun (WGS) entry which is preliminary data.</text>
</comment>
<reference evidence="2 3" key="1">
    <citation type="submission" date="2019-11" db="EMBL/GenBank/DDBJ databases">
        <title>Whole-genome sequence of Rhodoplanes serenus DSM 18633, type strain.</title>
        <authorList>
            <person name="Kyndt J.A."/>
            <person name="Meyer T.E."/>
        </authorList>
    </citation>
    <scope>NUCLEOTIDE SEQUENCE [LARGE SCALE GENOMIC DNA]</scope>
    <source>
        <strain evidence="2 3">DSM 18633</strain>
    </source>
</reference>
<evidence type="ECO:0000313" key="3">
    <source>
        <dbReference type="Proteomes" id="UP000438991"/>
    </source>
</evidence>
<dbReference type="AlphaFoldDB" id="A0A9X5ARJ8"/>
<dbReference type="InterPro" id="IPR016364">
    <property type="entry name" value="Surface_antigen_Rickettsia"/>
</dbReference>
<dbReference type="EMBL" id="WNKV01000002">
    <property type="protein sequence ID" value="MTW15185.1"/>
    <property type="molecule type" value="Genomic_DNA"/>
</dbReference>
<protein>
    <recommendedName>
        <fullName evidence="1">Surface antigen domain-containing protein</fullName>
    </recommendedName>
</protein>
<accession>A0A9X5ARJ8</accession>
<sequence length="127" mass="12745">MLGALGGAALGAAVTGGGAGSKIAGGIAGAAIGGLIGNRIGAALDDEDRRRAYEAQMAALETGRSGAPVSWRNPDSGRYGTIVPGPAYDQGGMNCRQFTHTIYIDGRPQTARGTACRNPDGSWTPVG</sequence>
<name>A0A9X5ARJ8_9BRAD</name>
<organism evidence="2 3">
    <name type="scientific">Rhodoplanes serenus</name>
    <dbReference type="NCBI Taxonomy" id="200615"/>
    <lineage>
        <taxon>Bacteria</taxon>
        <taxon>Pseudomonadati</taxon>
        <taxon>Pseudomonadota</taxon>
        <taxon>Alphaproteobacteria</taxon>
        <taxon>Hyphomicrobiales</taxon>
        <taxon>Nitrobacteraceae</taxon>
        <taxon>Rhodoplanes</taxon>
    </lineage>
</organism>
<feature type="domain" description="Surface antigen" evidence="1">
    <location>
        <begin position="48"/>
        <end position="124"/>
    </location>
</feature>
<dbReference type="OrthoDB" id="5402098at2"/>
<evidence type="ECO:0000313" key="2">
    <source>
        <dbReference type="EMBL" id="MTW15185.1"/>
    </source>
</evidence>
<dbReference type="Proteomes" id="UP000438991">
    <property type="component" value="Unassembled WGS sequence"/>
</dbReference>
<evidence type="ECO:0000259" key="1">
    <source>
        <dbReference type="Pfam" id="PF16998"/>
    </source>
</evidence>
<proteinExistence type="predicted"/>